<protein>
    <submittedName>
        <fullName evidence="1">8048_t:CDS:1</fullName>
    </submittedName>
</protein>
<gene>
    <name evidence="1" type="ORF">SCALOS_LOCUS7146</name>
</gene>
<organism evidence="1 2">
    <name type="scientific">Scutellospora calospora</name>
    <dbReference type="NCBI Taxonomy" id="85575"/>
    <lineage>
        <taxon>Eukaryota</taxon>
        <taxon>Fungi</taxon>
        <taxon>Fungi incertae sedis</taxon>
        <taxon>Mucoromycota</taxon>
        <taxon>Glomeromycotina</taxon>
        <taxon>Glomeromycetes</taxon>
        <taxon>Diversisporales</taxon>
        <taxon>Gigasporaceae</taxon>
        <taxon>Scutellospora</taxon>
    </lineage>
</organism>
<comment type="caution">
    <text evidence="1">The sequence shown here is derived from an EMBL/GenBank/DDBJ whole genome shotgun (WGS) entry which is preliminary data.</text>
</comment>
<feature type="non-terminal residue" evidence="1">
    <location>
        <position position="1"/>
    </location>
</feature>
<dbReference type="EMBL" id="CAJVPM010015326">
    <property type="protein sequence ID" value="CAG8607198.1"/>
    <property type="molecule type" value="Genomic_DNA"/>
</dbReference>
<sequence length="525" mass="63366">NPKNKSYYLYIEFIQDKRKHVIEKYHKKKENLEKLLEEYKSDFKKYNDRIDDNKKKKKEIEKMLLIENNSFIVDYDILERLKDIDKRKKQLEYIFTKELSKENQDYIDTYVSKRECFYDNQIKIREIIWDKEENMFNYSSMIKLIDVYHIYRYLFRDVHATRIFMNLLFDNNEKIYIYLNGNVPELRQFTLFIKNLITKKDGGSIVCDLNSDMFIQYYFDNDFSIFPLNCTRENCKNDNNDGNITVYCGSLWDLLTAYKHDIYEKSDIPCSWNNHVPYAIFEFREKYYRESSDYNRYCEYYEKIYYVKLFFYKIHDDYTYYYCVERKRLNVFSLESVLEIMDNSILDTDKIVKILGISNNLENMIDRCIQGNMDHNIGILYILYSKLEYYLPVIWTDGSFFDRRIKRSGIGVFFGDNDPRNLSERLHKDHNDANRAEICAVIRALEICENIKNLEIITDSGCVMGIVSGRDKKCKKHIELKRRLKFLINNQKGVIKFTEVKRFSVYDNKQADHLAKNGAYKNFEG</sequence>
<accession>A0ACA9MTY9</accession>
<reference evidence="1" key="1">
    <citation type="submission" date="2021-06" db="EMBL/GenBank/DDBJ databases">
        <authorList>
            <person name="Kallberg Y."/>
            <person name="Tangrot J."/>
            <person name="Rosling A."/>
        </authorList>
    </citation>
    <scope>NUCLEOTIDE SEQUENCE</scope>
    <source>
        <strain evidence="1">AU212A</strain>
    </source>
</reference>
<proteinExistence type="predicted"/>
<evidence type="ECO:0000313" key="2">
    <source>
        <dbReference type="Proteomes" id="UP000789860"/>
    </source>
</evidence>
<dbReference type="Proteomes" id="UP000789860">
    <property type="component" value="Unassembled WGS sequence"/>
</dbReference>
<name>A0ACA9MTY9_9GLOM</name>
<keyword evidence="2" id="KW-1185">Reference proteome</keyword>
<evidence type="ECO:0000313" key="1">
    <source>
        <dbReference type="EMBL" id="CAG8607198.1"/>
    </source>
</evidence>